<organism evidence="1 2">
    <name type="scientific">Cymbomonas tetramitiformis</name>
    <dbReference type="NCBI Taxonomy" id="36881"/>
    <lineage>
        <taxon>Eukaryota</taxon>
        <taxon>Viridiplantae</taxon>
        <taxon>Chlorophyta</taxon>
        <taxon>Pyramimonadophyceae</taxon>
        <taxon>Pyramimonadales</taxon>
        <taxon>Pyramimonadaceae</taxon>
        <taxon>Cymbomonas</taxon>
    </lineage>
</organism>
<dbReference type="Proteomes" id="UP001190700">
    <property type="component" value="Unassembled WGS sequence"/>
</dbReference>
<evidence type="ECO:0008006" key="3">
    <source>
        <dbReference type="Google" id="ProtNLM"/>
    </source>
</evidence>
<dbReference type="EMBL" id="LGRX02035388">
    <property type="protein sequence ID" value="KAK3235015.1"/>
    <property type="molecule type" value="Genomic_DNA"/>
</dbReference>
<reference evidence="1 2" key="1">
    <citation type="journal article" date="2015" name="Genome Biol. Evol.">
        <title>Comparative Genomics of a Bacterivorous Green Alga Reveals Evolutionary Causalities and Consequences of Phago-Mixotrophic Mode of Nutrition.</title>
        <authorList>
            <person name="Burns J.A."/>
            <person name="Paasch A."/>
            <person name="Narechania A."/>
            <person name="Kim E."/>
        </authorList>
    </citation>
    <scope>NUCLEOTIDE SEQUENCE [LARGE SCALE GENOMIC DNA]</scope>
    <source>
        <strain evidence="1 2">PLY_AMNH</strain>
    </source>
</reference>
<accession>A0AAE0EQE2</accession>
<sequence>METHGGVQYGGIVASETEVNLCVPLMVQIPVPAPTKILCILTAAHHLSTRAAYCPHSYATFKYLNNDGTHTSVQVGFNAALVFERGGHGGKGGYDYCIAALDQLGAQHMLSAHPSIRPIRVSSAALDPSTGPTKGDIMITVHHGWENSAEWMAQVPEARRQDEPRNRRKLVQSRVTSIARNGFSLEYIYQAGQRSTGGASGSPMLDATGALIGVHRGSQQGVPLWGVKGDISLRREKQEEEDYERAAFGA</sequence>
<protein>
    <recommendedName>
        <fullName evidence="3">Serine protease</fullName>
    </recommendedName>
</protein>
<comment type="caution">
    <text evidence="1">The sequence shown here is derived from an EMBL/GenBank/DDBJ whole genome shotgun (WGS) entry which is preliminary data.</text>
</comment>
<name>A0AAE0EQE2_9CHLO</name>
<dbReference type="SUPFAM" id="SSF50494">
    <property type="entry name" value="Trypsin-like serine proteases"/>
    <property type="match status" value="1"/>
</dbReference>
<dbReference type="InterPro" id="IPR009003">
    <property type="entry name" value="Peptidase_S1_PA"/>
</dbReference>
<keyword evidence="2" id="KW-1185">Reference proteome</keyword>
<evidence type="ECO:0000313" key="1">
    <source>
        <dbReference type="EMBL" id="KAK3235015.1"/>
    </source>
</evidence>
<dbReference type="AlphaFoldDB" id="A0AAE0EQE2"/>
<gene>
    <name evidence="1" type="ORF">CYMTET_54756</name>
</gene>
<dbReference type="Pfam" id="PF13365">
    <property type="entry name" value="Trypsin_2"/>
    <property type="match status" value="1"/>
</dbReference>
<evidence type="ECO:0000313" key="2">
    <source>
        <dbReference type="Proteomes" id="UP001190700"/>
    </source>
</evidence>
<proteinExistence type="predicted"/>